<sequence length="140" mass="15182">MRRNFSPVTSRTAAPLHHLRTFGPSANDGAQGEAGEARAKDVREAALLQFMCEGVHAKLRSHYADTVLAVWTLGQAGKVADVNAIYKALMDQGAATGMTRLYRTLRSLVEGGYLVTSVYEAEGRARRVYALARSGEPWGS</sequence>
<name>A0ABU8X722_9BURK</name>
<dbReference type="SUPFAM" id="SSF46785">
    <property type="entry name" value="Winged helix' DNA-binding domain"/>
    <property type="match status" value="1"/>
</dbReference>
<dbReference type="InterPro" id="IPR036388">
    <property type="entry name" value="WH-like_DNA-bd_sf"/>
</dbReference>
<dbReference type="RefSeq" id="WP_340335711.1">
    <property type="nucleotide sequence ID" value="NZ_JBBKZS010000005.1"/>
</dbReference>
<feature type="region of interest" description="Disordered" evidence="1">
    <location>
        <begin position="16"/>
        <end position="36"/>
    </location>
</feature>
<proteinExistence type="predicted"/>
<dbReference type="InterPro" id="IPR036390">
    <property type="entry name" value="WH_DNA-bd_sf"/>
</dbReference>
<evidence type="ECO:0000256" key="1">
    <source>
        <dbReference type="SAM" id="MobiDB-lite"/>
    </source>
</evidence>
<dbReference type="Proteomes" id="UP001367030">
    <property type="component" value="Unassembled WGS sequence"/>
</dbReference>
<evidence type="ECO:0000313" key="3">
    <source>
        <dbReference type="Proteomes" id="UP001367030"/>
    </source>
</evidence>
<accession>A0ABU8X722</accession>
<organism evidence="2 3">
    <name type="scientific">Variovorax robiniae</name>
    <dbReference type="NCBI Taxonomy" id="1836199"/>
    <lineage>
        <taxon>Bacteria</taxon>
        <taxon>Pseudomonadati</taxon>
        <taxon>Pseudomonadota</taxon>
        <taxon>Betaproteobacteria</taxon>
        <taxon>Burkholderiales</taxon>
        <taxon>Comamonadaceae</taxon>
        <taxon>Variovorax</taxon>
    </lineage>
</organism>
<reference evidence="2 3" key="1">
    <citation type="submission" date="2024-03" db="EMBL/GenBank/DDBJ databases">
        <title>Novel species of the genus Variovorax.</title>
        <authorList>
            <person name="Liu Q."/>
            <person name="Xin Y.-H."/>
        </authorList>
    </citation>
    <scope>NUCLEOTIDE SEQUENCE [LARGE SCALE GENOMIC DNA]</scope>
    <source>
        <strain evidence="2 3">KACC 18901</strain>
    </source>
</reference>
<keyword evidence="3" id="KW-1185">Reference proteome</keyword>
<evidence type="ECO:0008006" key="4">
    <source>
        <dbReference type="Google" id="ProtNLM"/>
    </source>
</evidence>
<gene>
    <name evidence="2" type="ORF">WKW79_13660</name>
</gene>
<dbReference type="EMBL" id="JBBKZS010000005">
    <property type="protein sequence ID" value="MEJ8855627.1"/>
    <property type="molecule type" value="Genomic_DNA"/>
</dbReference>
<comment type="caution">
    <text evidence="2">The sequence shown here is derived from an EMBL/GenBank/DDBJ whole genome shotgun (WGS) entry which is preliminary data.</text>
</comment>
<evidence type="ECO:0000313" key="2">
    <source>
        <dbReference type="EMBL" id="MEJ8855627.1"/>
    </source>
</evidence>
<protein>
    <recommendedName>
        <fullName evidence="4">PadR family transcriptional regulator</fullName>
    </recommendedName>
</protein>
<dbReference type="Gene3D" id="1.10.10.10">
    <property type="entry name" value="Winged helix-like DNA-binding domain superfamily/Winged helix DNA-binding domain"/>
    <property type="match status" value="1"/>
</dbReference>